<dbReference type="EMBL" id="REGN01012313">
    <property type="protein sequence ID" value="RMZ96027.1"/>
    <property type="molecule type" value="Genomic_DNA"/>
</dbReference>
<feature type="transmembrane region" description="Helical" evidence="1">
    <location>
        <begin position="478"/>
        <end position="497"/>
    </location>
</feature>
<comment type="caution">
    <text evidence="3">The sequence shown here is derived from an EMBL/GenBank/DDBJ whole genome shotgun (WGS) entry which is preliminary data.</text>
</comment>
<evidence type="ECO:0000256" key="1">
    <source>
        <dbReference type="SAM" id="Phobius"/>
    </source>
</evidence>
<name>A0A3M7PBD7_BRAPC</name>
<protein>
    <submittedName>
        <fullName evidence="3">GPI transamidase component PIG-T</fullName>
    </submittedName>
</protein>
<feature type="chain" id="PRO_5018126777" evidence="2">
    <location>
        <begin position="20"/>
        <end position="523"/>
    </location>
</feature>
<organism evidence="3 4">
    <name type="scientific">Brachionus plicatilis</name>
    <name type="common">Marine rotifer</name>
    <name type="synonym">Brachionus muelleri</name>
    <dbReference type="NCBI Taxonomy" id="10195"/>
    <lineage>
        <taxon>Eukaryota</taxon>
        <taxon>Metazoa</taxon>
        <taxon>Spiralia</taxon>
        <taxon>Gnathifera</taxon>
        <taxon>Rotifera</taxon>
        <taxon>Eurotatoria</taxon>
        <taxon>Monogononta</taxon>
        <taxon>Pseudotrocha</taxon>
        <taxon>Ploima</taxon>
        <taxon>Brachionidae</taxon>
        <taxon>Brachionus</taxon>
    </lineage>
</organism>
<proteinExistence type="predicted"/>
<dbReference type="PANTHER" id="PTHR12959:SF11">
    <property type="entry name" value="GPI TRANSAMIDASE COMPONENT PIG-T"/>
    <property type="match status" value="1"/>
</dbReference>
<dbReference type="STRING" id="10195.A0A3M7PBD7"/>
<keyword evidence="2" id="KW-0732">Signal</keyword>
<dbReference type="AlphaFoldDB" id="A0A3M7PBD7"/>
<dbReference type="PANTHER" id="PTHR12959">
    <property type="entry name" value="GPI TRANSAMIDASE COMPONENT PIG-T-RELATED"/>
    <property type="match status" value="1"/>
</dbReference>
<keyword evidence="1" id="KW-0472">Membrane</keyword>
<keyword evidence="1" id="KW-0812">Transmembrane</keyword>
<keyword evidence="4" id="KW-1185">Reference proteome</keyword>
<dbReference type="GO" id="GO:0042765">
    <property type="term" value="C:GPI-anchor transamidase complex"/>
    <property type="evidence" value="ECO:0007669"/>
    <property type="project" value="InterPro"/>
</dbReference>
<evidence type="ECO:0000313" key="3">
    <source>
        <dbReference type="EMBL" id="RMZ96027.1"/>
    </source>
</evidence>
<evidence type="ECO:0000313" key="4">
    <source>
        <dbReference type="Proteomes" id="UP000276133"/>
    </source>
</evidence>
<keyword evidence="1" id="KW-1133">Transmembrane helix</keyword>
<dbReference type="Proteomes" id="UP000276133">
    <property type="component" value="Unassembled WGS sequence"/>
</dbReference>
<evidence type="ECO:0000256" key="2">
    <source>
        <dbReference type="SAM" id="SignalP"/>
    </source>
</evidence>
<sequence length="523" mass="60411">MRLKNFIFLLYLLINLTNGLFAYSFEEKLSLNILPNSNVYFHFEFESKWFKSVKSRTENFHNFPKIIGDLVSKFDIDELSLSLSQGKWKHNQWGMPVVSAPSGGELWASFKDQASQNIIDSNWLQSSRAISGLFGLSINLEENPNTAIPTFSILSDTRNSSNIRYASIPNEIVCTENLTPWIKLLPCAKSKGLAQLFKNAPKLFESHYFMINLNFKRICADSACSNFHFDLRQILSLVNNADLVTRQLNDQESTWSFNNFFQNKITGLCPVAQQSMVILNLERKAKTTLIPTSKSGESYSYNLKEFLKTSKEFNPTIVQQRQVELSRASPISIHRFITDKNEINFGIKTVIKNENNEETSVIYFDTIPWYFRVYVSSLRVKDVERNLDFKPELISFKPGLDRQKPHQIEIKLNLRPRGVYSIYLRADFGYLKWDEFPPDVNHGFYINPVLVTINQNGQNTKIYSEPLLMNLPTPDFSMPYNVICLTCTVIAIGFGSLHNFTTRKFKFIQPKTLIEKIKTFFKK</sequence>
<dbReference type="OrthoDB" id="331263at2759"/>
<accession>A0A3M7PBD7</accession>
<reference evidence="3 4" key="1">
    <citation type="journal article" date="2018" name="Sci. Rep.">
        <title>Genomic signatures of local adaptation to the degree of environmental predictability in rotifers.</title>
        <authorList>
            <person name="Franch-Gras L."/>
            <person name="Hahn C."/>
            <person name="Garcia-Roger E.M."/>
            <person name="Carmona M.J."/>
            <person name="Serra M."/>
            <person name="Gomez A."/>
        </authorList>
    </citation>
    <scope>NUCLEOTIDE SEQUENCE [LARGE SCALE GENOMIC DNA]</scope>
    <source>
        <strain evidence="3">HYR1</strain>
    </source>
</reference>
<dbReference type="GO" id="GO:0016255">
    <property type="term" value="P:attachment of GPI anchor to protein"/>
    <property type="evidence" value="ECO:0007669"/>
    <property type="project" value="InterPro"/>
</dbReference>
<dbReference type="InterPro" id="IPR007245">
    <property type="entry name" value="PIG-T"/>
</dbReference>
<dbReference type="Pfam" id="PF04113">
    <property type="entry name" value="Gpi16"/>
    <property type="match status" value="1"/>
</dbReference>
<feature type="signal peptide" evidence="2">
    <location>
        <begin position="1"/>
        <end position="19"/>
    </location>
</feature>
<gene>
    <name evidence="3" type="ORF">BpHYR1_029366</name>
</gene>